<sequence>MSGLPFSPVPAPLYLQKAFDGGGPRKGDFSNVRFRRKSLVFSSAVTGKIHLGSRTSVIMAVWIAQVNEEKSQPSRLFSCFSVVPSADQVTGKLNNSLID</sequence>
<name>A0AAN8S514_POLSC</name>
<dbReference type="Proteomes" id="UP001372834">
    <property type="component" value="Unassembled WGS sequence"/>
</dbReference>
<evidence type="ECO:0000313" key="1">
    <source>
        <dbReference type="EMBL" id="KAK6625497.1"/>
    </source>
</evidence>
<organism evidence="1 2">
    <name type="scientific">Polyplax serrata</name>
    <name type="common">Common mouse louse</name>
    <dbReference type="NCBI Taxonomy" id="468196"/>
    <lineage>
        <taxon>Eukaryota</taxon>
        <taxon>Metazoa</taxon>
        <taxon>Ecdysozoa</taxon>
        <taxon>Arthropoda</taxon>
        <taxon>Hexapoda</taxon>
        <taxon>Insecta</taxon>
        <taxon>Pterygota</taxon>
        <taxon>Neoptera</taxon>
        <taxon>Paraneoptera</taxon>
        <taxon>Psocodea</taxon>
        <taxon>Troctomorpha</taxon>
        <taxon>Phthiraptera</taxon>
        <taxon>Anoplura</taxon>
        <taxon>Polyplacidae</taxon>
        <taxon>Polyplax</taxon>
    </lineage>
</organism>
<dbReference type="EMBL" id="JAWJWE010000037">
    <property type="protein sequence ID" value="KAK6625497.1"/>
    <property type="molecule type" value="Genomic_DNA"/>
</dbReference>
<gene>
    <name evidence="1" type="ORF">RUM43_005796</name>
</gene>
<reference evidence="1 2" key="1">
    <citation type="submission" date="2023-10" db="EMBL/GenBank/DDBJ databases">
        <title>Genomes of two closely related lineages of the louse Polyplax serrata with different host specificities.</title>
        <authorList>
            <person name="Martinu J."/>
            <person name="Tarabai H."/>
            <person name="Stefka J."/>
            <person name="Hypsa V."/>
        </authorList>
    </citation>
    <scope>NUCLEOTIDE SEQUENCE [LARGE SCALE GENOMIC DNA]</scope>
    <source>
        <strain evidence="1">HR10_N</strain>
    </source>
</reference>
<protein>
    <submittedName>
        <fullName evidence="1">Uncharacterized protein</fullName>
    </submittedName>
</protein>
<comment type="caution">
    <text evidence="1">The sequence shown here is derived from an EMBL/GenBank/DDBJ whole genome shotgun (WGS) entry which is preliminary data.</text>
</comment>
<accession>A0AAN8S514</accession>
<proteinExistence type="predicted"/>
<evidence type="ECO:0000313" key="2">
    <source>
        <dbReference type="Proteomes" id="UP001372834"/>
    </source>
</evidence>
<dbReference type="AlphaFoldDB" id="A0AAN8S514"/>